<keyword evidence="3" id="KW-1185">Reference proteome</keyword>
<evidence type="ECO:0000313" key="2">
    <source>
        <dbReference type="EMBL" id="KEQ79895.1"/>
    </source>
</evidence>
<sequence>MADPPSKTKPRKARAGIYQSMHNSGYQNFDLSDDDFFDSDGNASLWPTAKTRISDAEFLKLLSQAYNARSDLVKEWSGQIIVFEGGPPKGYALFRTVDLFVHGHPSGTYFRSVKGFVDHVHAIMTEKLATCGCVVLSYDGLPMNIKTVKSILTGVFVSQKITVHLASMIPHCEKVKESRALLCSLGINATLFPCHALCTFQISAEESIHHIINQLTLPLFHYRISATIYPNQINKMSMPVRTFYGPNPLILDVDLSTYNTSDGTGQSPDNQLRQPDARLLEDLTTAFNNEGWGFIIFGKVVKFVGGPPIGYSEWIFYVPHSFISGHIYGHPSGQYFELMGQFVIHVVAIVRDDLANCTCRVCTTAAAAAAQTAAVPSAPSDTSGHSDPSGPAGPAASSAPSAPSAPSA</sequence>
<proteinExistence type="predicted"/>
<dbReference type="RefSeq" id="XP_029756082.1">
    <property type="nucleotide sequence ID" value="XM_029910001.1"/>
</dbReference>
<evidence type="ECO:0000256" key="1">
    <source>
        <dbReference type="SAM" id="MobiDB-lite"/>
    </source>
</evidence>
<dbReference type="InterPro" id="IPR038986">
    <property type="entry name" value="Clr2"/>
</dbReference>
<dbReference type="Proteomes" id="UP000030706">
    <property type="component" value="Unassembled WGS sequence"/>
</dbReference>
<dbReference type="HOGENOM" id="CLU_674361_0_0_1"/>
<dbReference type="GO" id="GO:0033553">
    <property type="term" value="C:rDNA heterochromatin"/>
    <property type="evidence" value="ECO:0007669"/>
    <property type="project" value="TreeGrafter"/>
</dbReference>
<feature type="compositionally biased region" description="Low complexity" evidence="1">
    <location>
        <begin position="388"/>
        <end position="408"/>
    </location>
</feature>
<name>A0A074X2Z7_AURPU</name>
<dbReference type="GO" id="GO:0031934">
    <property type="term" value="C:mating-type region heterochromatin"/>
    <property type="evidence" value="ECO:0007669"/>
    <property type="project" value="TreeGrafter"/>
</dbReference>
<evidence type="ECO:0008006" key="4">
    <source>
        <dbReference type="Google" id="ProtNLM"/>
    </source>
</evidence>
<dbReference type="OrthoDB" id="3814192at2759"/>
<dbReference type="PANTHER" id="PTHR38046">
    <property type="entry name" value="CRYPTIC LOCI REGULATOR 2"/>
    <property type="match status" value="1"/>
</dbReference>
<feature type="region of interest" description="Disordered" evidence="1">
    <location>
        <begin position="373"/>
        <end position="408"/>
    </location>
</feature>
<dbReference type="GO" id="GO:0030466">
    <property type="term" value="P:silent mating-type cassette heterochromatin formation"/>
    <property type="evidence" value="ECO:0007669"/>
    <property type="project" value="TreeGrafter"/>
</dbReference>
<dbReference type="PANTHER" id="PTHR38046:SF1">
    <property type="entry name" value="CRYPTIC LOCI REGULATOR 2"/>
    <property type="match status" value="1"/>
</dbReference>
<dbReference type="GO" id="GO:0070824">
    <property type="term" value="C:SHREC complex"/>
    <property type="evidence" value="ECO:0007669"/>
    <property type="project" value="InterPro"/>
</dbReference>
<protein>
    <recommendedName>
        <fullName evidence="4">Cryptic loci regulator 2 N-terminal domain-containing protein</fullName>
    </recommendedName>
</protein>
<evidence type="ECO:0000313" key="3">
    <source>
        <dbReference type="Proteomes" id="UP000030706"/>
    </source>
</evidence>
<dbReference type="AlphaFoldDB" id="A0A074X2Z7"/>
<gene>
    <name evidence="2" type="ORF">M438DRAFT_409193</name>
</gene>
<dbReference type="GeneID" id="40752307"/>
<accession>A0A074X2Z7</accession>
<reference evidence="2 3" key="1">
    <citation type="journal article" date="2014" name="BMC Genomics">
        <title>Genome sequencing of four Aureobasidium pullulans varieties: biotechnological potential, stress tolerance, and description of new species.</title>
        <authorList>
            <person name="Gostin Ar C."/>
            <person name="Ohm R.A."/>
            <person name="Kogej T."/>
            <person name="Sonjak S."/>
            <person name="Turk M."/>
            <person name="Zajc J."/>
            <person name="Zalar P."/>
            <person name="Grube M."/>
            <person name="Sun H."/>
            <person name="Han J."/>
            <person name="Sharma A."/>
            <person name="Chiniquy J."/>
            <person name="Ngan C.Y."/>
            <person name="Lipzen A."/>
            <person name="Barry K."/>
            <person name="Grigoriev I.V."/>
            <person name="Gunde-Cimerman N."/>
        </authorList>
    </citation>
    <scope>NUCLEOTIDE SEQUENCE [LARGE SCALE GENOMIC DNA]</scope>
    <source>
        <strain evidence="2 3">EXF-150</strain>
    </source>
</reference>
<dbReference type="EMBL" id="KL585002">
    <property type="protein sequence ID" value="KEQ79895.1"/>
    <property type="molecule type" value="Genomic_DNA"/>
</dbReference>
<organism evidence="2 3">
    <name type="scientific">Aureobasidium pullulans EXF-150</name>
    <dbReference type="NCBI Taxonomy" id="1043002"/>
    <lineage>
        <taxon>Eukaryota</taxon>
        <taxon>Fungi</taxon>
        <taxon>Dikarya</taxon>
        <taxon>Ascomycota</taxon>
        <taxon>Pezizomycotina</taxon>
        <taxon>Dothideomycetes</taxon>
        <taxon>Dothideomycetidae</taxon>
        <taxon>Dothideales</taxon>
        <taxon>Saccotheciaceae</taxon>
        <taxon>Aureobasidium</taxon>
    </lineage>
</organism>